<dbReference type="GO" id="GO:0071978">
    <property type="term" value="P:bacterial-type flagellum-dependent swarming motility"/>
    <property type="evidence" value="ECO:0007669"/>
    <property type="project" value="TreeGrafter"/>
</dbReference>
<protein>
    <submittedName>
        <fullName evidence="6">Flagellar hook-basal body protein</fullName>
    </submittedName>
</protein>
<keyword evidence="6" id="KW-0966">Cell projection</keyword>
<dbReference type="Pfam" id="PF00460">
    <property type="entry name" value="Flg_bb_rod"/>
    <property type="match status" value="1"/>
</dbReference>
<evidence type="ECO:0000259" key="4">
    <source>
        <dbReference type="Pfam" id="PF06429"/>
    </source>
</evidence>
<comment type="similarity">
    <text evidence="1 2">Belongs to the flagella basal body rod proteins family.</text>
</comment>
<dbReference type="Pfam" id="PF06429">
    <property type="entry name" value="Flg_bbr_C"/>
    <property type="match status" value="1"/>
</dbReference>
<dbReference type="InterPro" id="IPR053967">
    <property type="entry name" value="LlgE_F_G-like_D1"/>
</dbReference>
<sequence length="274" mass="30424">MLRGYYTAASGMMAQQRRQDTLSNNIANAQTPGYKQDQATIRAFPELLLQRMDGTTLPTTRNFRLRNGQNIGSINTGAYVQETIPDFAQGGLRETGMTTDMALVNGMLPDADGGLFFVVQNADGEERYTRNGNFTVDGQGFLTTNQGYYVRNQAGEPIFTDGQAFTMTDDGVIQVGDQQIPLAVSYTANTNDLIKDGQDLFALTGEDGEMVDARAMDNLSFAVQQRHLENSNVDTVQTMTEMMQAYRLYETNQRVLQAYDQSMDHAVNRIARLT</sequence>
<evidence type="ECO:0000259" key="3">
    <source>
        <dbReference type="Pfam" id="PF00460"/>
    </source>
</evidence>
<keyword evidence="6" id="KW-0969">Cilium</keyword>
<evidence type="ECO:0000256" key="2">
    <source>
        <dbReference type="RuleBase" id="RU362116"/>
    </source>
</evidence>
<name>A0A9J6RES3_9BACI</name>
<evidence type="ECO:0000313" key="7">
    <source>
        <dbReference type="Proteomes" id="UP001084197"/>
    </source>
</evidence>
<comment type="subcellular location">
    <subcellularLocation>
        <location evidence="2">Bacterial flagellum basal body</location>
    </subcellularLocation>
</comment>
<dbReference type="AlphaFoldDB" id="A0A9J6RES3"/>
<feature type="domain" description="Flagellar basal body rod protein N-terminal" evidence="3">
    <location>
        <begin position="6"/>
        <end position="35"/>
    </location>
</feature>
<dbReference type="Pfam" id="PF22692">
    <property type="entry name" value="LlgE_F_G_D1"/>
    <property type="match status" value="1"/>
</dbReference>
<dbReference type="PANTHER" id="PTHR30435">
    <property type="entry name" value="FLAGELLAR PROTEIN"/>
    <property type="match status" value="1"/>
</dbReference>
<accession>A0A9J6RES3</accession>
<dbReference type="RefSeq" id="WP_268780436.1">
    <property type="nucleotide sequence ID" value="NZ_JAPRAT010000020.1"/>
</dbReference>
<evidence type="ECO:0000259" key="5">
    <source>
        <dbReference type="Pfam" id="PF22692"/>
    </source>
</evidence>
<evidence type="ECO:0000313" key="6">
    <source>
        <dbReference type="EMBL" id="MCZ0703673.1"/>
    </source>
</evidence>
<keyword evidence="2" id="KW-0975">Bacterial flagellum</keyword>
<gene>
    <name evidence="6" type="ORF">OWO01_10620</name>
</gene>
<dbReference type="SUPFAM" id="SSF117143">
    <property type="entry name" value="Flagellar hook protein flgE"/>
    <property type="match status" value="1"/>
</dbReference>
<dbReference type="EMBL" id="JAPRAT010000020">
    <property type="protein sequence ID" value="MCZ0703673.1"/>
    <property type="molecule type" value="Genomic_DNA"/>
</dbReference>
<evidence type="ECO:0000256" key="1">
    <source>
        <dbReference type="ARBA" id="ARBA00009677"/>
    </source>
</evidence>
<proteinExistence type="inferred from homology"/>
<keyword evidence="6" id="KW-0282">Flagellum</keyword>
<reference evidence="6" key="1">
    <citation type="submission" date="2022-11" db="EMBL/GenBank/DDBJ databases">
        <title>WGS of Natronobacillus azotifigens 24KS-1, an anaerobic diazotrophic haloalkaliphile from soda-rich habitats.</title>
        <authorList>
            <person name="Sorokin D.Y."/>
            <person name="Merkel A.Y."/>
        </authorList>
    </citation>
    <scope>NUCLEOTIDE SEQUENCE</scope>
    <source>
        <strain evidence="6">24KS-1</strain>
    </source>
</reference>
<keyword evidence="7" id="KW-1185">Reference proteome</keyword>
<dbReference type="InterPro" id="IPR020013">
    <property type="entry name" value="Flagellar_FlgE/F/G"/>
</dbReference>
<dbReference type="Proteomes" id="UP001084197">
    <property type="component" value="Unassembled WGS sequence"/>
</dbReference>
<feature type="domain" description="Flagellar hook protein FlgE/F/G-like D1" evidence="5">
    <location>
        <begin position="113"/>
        <end position="175"/>
    </location>
</feature>
<dbReference type="GO" id="GO:0009425">
    <property type="term" value="C:bacterial-type flagellum basal body"/>
    <property type="evidence" value="ECO:0007669"/>
    <property type="project" value="UniProtKB-SubCell"/>
</dbReference>
<dbReference type="PANTHER" id="PTHR30435:SF19">
    <property type="entry name" value="FLAGELLAR BASAL-BODY ROD PROTEIN FLGG"/>
    <property type="match status" value="1"/>
</dbReference>
<dbReference type="InterPro" id="IPR037925">
    <property type="entry name" value="FlgE/F/G-like"/>
</dbReference>
<dbReference type="InterPro" id="IPR001444">
    <property type="entry name" value="Flag_bb_rod_N"/>
</dbReference>
<comment type="caution">
    <text evidence="6">The sequence shown here is derived from an EMBL/GenBank/DDBJ whole genome shotgun (WGS) entry which is preliminary data.</text>
</comment>
<dbReference type="InterPro" id="IPR010930">
    <property type="entry name" value="Flg_bb/hook_C_dom"/>
</dbReference>
<dbReference type="NCBIfam" id="TIGR03506">
    <property type="entry name" value="FlgEFG_subfam"/>
    <property type="match status" value="1"/>
</dbReference>
<organism evidence="6 7">
    <name type="scientific">Natronobacillus azotifigens</name>
    <dbReference type="NCBI Taxonomy" id="472978"/>
    <lineage>
        <taxon>Bacteria</taxon>
        <taxon>Bacillati</taxon>
        <taxon>Bacillota</taxon>
        <taxon>Bacilli</taxon>
        <taxon>Bacillales</taxon>
        <taxon>Bacillaceae</taxon>
        <taxon>Natronobacillus</taxon>
    </lineage>
</organism>
<feature type="domain" description="Flagellar basal-body/hook protein C-terminal" evidence="4">
    <location>
        <begin position="224"/>
        <end position="267"/>
    </location>
</feature>